<comment type="caution">
    <text evidence="1">The sequence shown here is derived from an EMBL/GenBank/DDBJ whole genome shotgun (WGS) entry which is preliminary data.</text>
</comment>
<reference evidence="1" key="2">
    <citation type="journal article" date="2023" name="Commun. Biol.">
        <title>Intrasexual cuticular hydrocarbon dimorphism in a wasp sheds light on hydrocarbon biosynthesis genes in Hymenoptera.</title>
        <authorList>
            <person name="Moris V.C."/>
            <person name="Podsiadlowski L."/>
            <person name="Martin S."/>
            <person name="Oeyen J.P."/>
            <person name="Donath A."/>
            <person name="Petersen M."/>
            <person name="Wilbrandt J."/>
            <person name="Misof B."/>
            <person name="Liedtke D."/>
            <person name="Thamm M."/>
            <person name="Scheiner R."/>
            <person name="Schmitt T."/>
            <person name="Niehuis O."/>
        </authorList>
    </citation>
    <scope>NUCLEOTIDE SEQUENCE</scope>
    <source>
        <strain evidence="1">GBR_01_08_01A</strain>
    </source>
</reference>
<proteinExistence type="predicted"/>
<sequence length="215" mass="23838">MESMDARLVAQALNYHGQQLQKVWEGERNENELALLNLKEPSFEIYQQRQKTLSFGDRGKRLKLQQFLAKKADALYDKANLEKTVEPIKQELGDEVVGDVIYAQVMGKSAPGLLLKVLCNCSDCPRVVTELGIKVLILNTATVPAVDKKGVTRGYMANDLVCVVVSEVNVEAERVVAVMNMPAREGQAPHPPMGLIHSDDLPEAYKCQTLCNIKS</sequence>
<dbReference type="EMBL" id="JAIFRP010000026">
    <property type="protein sequence ID" value="KAK2584802.1"/>
    <property type="molecule type" value="Genomic_DNA"/>
</dbReference>
<dbReference type="PANTHER" id="PTHR23184:SF9">
    <property type="entry name" value="TETRATRICOPEPTIDE REPEAT PROTEIN 14"/>
    <property type="match status" value="1"/>
</dbReference>
<keyword evidence="2" id="KW-1185">Reference proteome</keyword>
<protein>
    <submittedName>
        <fullName evidence="1">Uncharacterized protein</fullName>
    </submittedName>
</protein>
<gene>
    <name evidence="1" type="ORF">KPH14_007115</name>
</gene>
<dbReference type="Proteomes" id="UP001258017">
    <property type="component" value="Unassembled WGS sequence"/>
</dbReference>
<evidence type="ECO:0000313" key="1">
    <source>
        <dbReference type="EMBL" id="KAK2584802.1"/>
    </source>
</evidence>
<dbReference type="AlphaFoldDB" id="A0AAD9RRW6"/>
<accession>A0AAD9RRW6</accession>
<name>A0AAD9RRW6_9HYME</name>
<dbReference type="PANTHER" id="PTHR23184">
    <property type="entry name" value="TETRATRICOPEPTIDE REPEAT PROTEIN 14"/>
    <property type="match status" value="1"/>
</dbReference>
<organism evidence="1 2">
    <name type="scientific">Odynerus spinipes</name>
    <dbReference type="NCBI Taxonomy" id="1348599"/>
    <lineage>
        <taxon>Eukaryota</taxon>
        <taxon>Metazoa</taxon>
        <taxon>Ecdysozoa</taxon>
        <taxon>Arthropoda</taxon>
        <taxon>Hexapoda</taxon>
        <taxon>Insecta</taxon>
        <taxon>Pterygota</taxon>
        <taxon>Neoptera</taxon>
        <taxon>Endopterygota</taxon>
        <taxon>Hymenoptera</taxon>
        <taxon>Apocrita</taxon>
        <taxon>Aculeata</taxon>
        <taxon>Vespoidea</taxon>
        <taxon>Vespidae</taxon>
        <taxon>Eumeninae</taxon>
        <taxon>Odynerus</taxon>
    </lineage>
</organism>
<reference evidence="1" key="1">
    <citation type="submission" date="2021-08" db="EMBL/GenBank/DDBJ databases">
        <authorList>
            <person name="Misof B."/>
            <person name="Oliver O."/>
            <person name="Podsiadlowski L."/>
            <person name="Donath A."/>
            <person name="Peters R."/>
            <person name="Mayer C."/>
            <person name="Rust J."/>
            <person name="Gunkel S."/>
            <person name="Lesny P."/>
            <person name="Martin S."/>
            <person name="Oeyen J.P."/>
            <person name="Petersen M."/>
            <person name="Panagiotis P."/>
            <person name="Wilbrandt J."/>
            <person name="Tanja T."/>
        </authorList>
    </citation>
    <scope>NUCLEOTIDE SEQUENCE</scope>
    <source>
        <strain evidence="1">GBR_01_08_01A</strain>
        <tissue evidence="1">Thorax + abdomen</tissue>
    </source>
</reference>
<dbReference type="InterPro" id="IPR039190">
    <property type="entry name" value="TTC14"/>
</dbReference>
<evidence type="ECO:0000313" key="2">
    <source>
        <dbReference type="Proteomes" id="UP001258017"/>
    </source>
</evidence>